<sequence length="154" mass="18096">MTKESKQQQLVADMADLFNKISAYNKPIMEQALPGLTLSEIEVLELMVTIEDANVTKLAERYYMTRGAISKITKKMQTKELIETYQYPDNKKEVYFKLTSKGIAVERKHRRLHEFFYQRDKQVFKHVSEKTVDDMLSFLETYSTYMDGLKTRSS</sequence>
<keyword evidence="1" id="KW-0805">Transcription regulation</keyword>
<evidence type="ECO:0000313" key="6">
    <source>
        <dbReference type="Proteomes" id="UP001167919"/>
    </source>
</evidence>
<dbReference type="RefSeq" id="WP_301711259.1">
    <property type="nucleotide sequence ID" value="NZ_SDWY01000003.1"/>
</dbReference>
<accession>A0AAJ1VNU3</accession>
<dbReference type="InterPro" id="IPR036390">
    <property type="entry name" value="WH_DNA-bd_sf"/>
</dbReference>
<organism evidence="5 6">
    <name type="scientific">Oenococcus sicerae</name>
    <dbReference type="NCBI Taxonomy" id="2203724"/>
    <lineage>
        <taxon>Bacteria</taxon>
        <taxon>Bacillati</taxon>
        <taxon>Bacillota</taxon>
        <taxon>Bacilli</taxon>
        <taxon>Lactobacillales</taxon>
        <taxon>Lactobacillaceae</taxon>
        <taxon>Oenococcus</taxon>
    </lineage>
</organism>
<dbReference type="InterPro" id="IPR000835">
    <property type="entry name" value="HTH_MarR-typ"/>
</dbReference>
<dbReference type="InterPro" id="IPR036388">
    <property type="entry name" value="WH-like_DNA-bd_sf"/>
</dbReference>
<dbReference type="PANTHER" id="PTHR35790">
    <property type="entry name" value="HTH-TYPE TRANSCRIPTIONAL REGULATOR PCHR"/>
    <property type="match status" value="1"/>
</dbReference>
<dbReference type="PROSITE" id="PS50995">
    <property type="entry name" value="HTH_MARR_2"/>
    <property type="match status" value="1"/>
</dbReference>
<dbReference type="GO" id="GO:0003677">
    <property type="term" value="F:DNA binding"/>
    <property type="evidence" value="ECO:0007669"/>
    <property type="project" value="UniProtKB-KW"/>
</dbReference>
<dbReference type="PANTHER" id="PTHR35790:SF4">
    <property type="entry name" value="HTH-TYPE TRANSCRIPTIONAL REGULATOR PCHR"/>
    <property type="match status" value="1"/>
</dbReference>
<comment type="caution">
    <text evidence="5">The sequence shown here is derived from an EMBL/GenBank/DDBJ whole genome shotgun (WGS) entry which is preliminary data.</text>
</comment>
<dbReference type="Gene3D" id="1.10.10.10">
    <property type="entry name" value="Winged helix-like DNA-binding domain superfamily/Winged helix DNA-binding domain"/>
    <property type="match status" value="1"/>
</dbReference>
<dbReference type="InterPro" id="IPR052067">
    <property type="entry name" value="Metal_resp_HTH_trans_reg"/>
</dbReference>
<evidence type="ECO:0000256" key="2">
    <source>
        <dbReference type="ARBA" id="ARBA00023125"/>
    </source>
</evidence>
<keyword evidence="3" id="KW-0804">Transcription</keyword>
<dbReference type="EMBL" id="SDWY01000003">
    <property type="protein sequence ID" value="MDN6900589.1"/>
    <property type="molecule type" value="Genomic_DNA"/>
</dbReference>
<keyword evidence="2" id="KW-0238">DNA-binding</keyword>
<evidence type="ECO:0000313" key="5">
    <source>
        <dbReference type="EMBL" id="MDN6900589.1"/>
    </source>
</evidence>
<evidence type="ECO:0000259" key="4">
    <source>
        <dbReference type="PROSITE" id="PS50995"/>
    </source>
</evidence>
<gene>
    <name evidence="5" type="ORF">EVC35_06175</name>
</gene>
<protein>
    <submittedName>
        <fullName evidence="5">MarR family transcriptional regulator</fullName>
    </submittedName>
</protein>
<dbReference type="Proteomes" id="UP001167919">
    <property type="component" value="Unassembled WGS sequence"/>
</dbReference>
<feature type="domain" description="HTH marR-type" evidence="4">
    <location>
        <begin position="7"/>
        <end position="144"/>
    </location>
</feature>
<evidence type="ECO:0000256" key="3">
    <source>
        <dbReference type="ARBA" id="ARBA00023163"/>
    </source>
</evidence>
<name>A0AAJ1VNU3_9LACO</name>
<reference evidence="5" key="1">
    <citation type="submission" date="2019-01" db="EMBL/GenBank/DDBJ databases">
        <title>Oenococcus sicerae UCMA17102.</title>
        <authorList>
            <person name="Cousin F.J."/>
            <person name="Le Guellec R."/>
            <person name="Cretenet M."/>
        </authorList>
    </citation>
    <scope>NUCLEOTIDE SEQUENCE</scope>
    <source>
        <strain evidence="5">UCMA17102</strain>
    </source>
</reference>
<dbReference type="AlphaFoldDB" id="A0AAJ1VNU3"/>
<proteinExistence type="predicted"/>
<dbReference type="Pfam" id="PF01047">
    <property type="entry name" value="MarR"/>
    <property type="match status" value="1"/>
</dbReference>
<dbReference type="SMART" id="SM00347">
    <property type="entry name" value="HTH_MARR"/>
    <property type="match status" value="1"/>
</dbReference>
<dbReference type="GO" id="GO:0003700">
    <property type="term" value="F:DNA-binding transcription factor activity"/>
    <property type="evidence" value="ECO:0007669"/>
    <property type="project" value="InterPro"/>
</dbReference>
<evidence type="ECO:0000256" key="1">
    <source>
        <dbReference type="ARBA" id="ARBA00023015"/>
    </source>
</evidence>
<dbReference type="SUPFAM" id="SSF46785">
    <property type="entry name" value="Winged helix' DNA-binding domain"/>
    <property type="match status" value="1"/>
</dbReference>